<keyword evidence="1" id="KW-0732">Signal</keyword>
<sequence length="78" mass="8791">MNNQLLTFLTCGFSLLFSTLTAASSPAGLTTQDWMMLQEKIHTSVYQFNKADGIYTAYNAKQQLQARITQKAVQVRSR</sequence>
<feature type="non-terminal residue" evidence="2">
    <location>
        <position position="78"/>
    </location>
</feature>
<protein>
    <submittedName>
        <fullName evidence="2">Secreted protein</fullName>
    </submittedName>
</protein>
<dbReference type="AlphaFoldDB" id="A0A176RZF2"/>
<organism evidence="2 3">
    <name type="scientific">Candidatus Thiomargarita nelsonii</name>
    <dbReference type="NCBI Taxonomy" id="1003181"/>
    <lineage>
        <taxon>Bacteria</taxon>
        <taxon>Pseudomonadati</taxon>
        <taxon>Pseudomonadota</taxon>
        <taxon>Gammaproteobacteria</taxon>
        <taxon>Thiotrichales</taxon>
        <taxon>Thiotrichaceae</taxon>
        <taxon>Thiomargarita</taxon>
    </lineage>
</organism>
<dbReference type="Proteomes" id="UP000076962">
    <property type="component" value="Unassembled WGS sequence"/>
</dbReference>
<evidence type="ECO:0000313" key="2">
    <source>
        <dbReference type="EMBL" id="OAD21182.1"/>
    </source>
</evidence>
<comment type="caution">
    <text evidence="2">The sequence shown here is derived from an EMBL/GenBank/DDBJ whole genome shotgun (WGS) entry which is preliminary data.</text>
</comment>
<reference evidence="2 3" key="1">
    <citation type="submission" date="2016-05" db="EMBL/GenBank/DDBJ databases">
        <title>Single-cell genome of chain-forming Candidatus Thiomargarita nelsonii and comparison to other large sulfur-oxidizing bacteria.</title>
        <authorList>
            <person name="Winkel M."/>
            <person name="Salman V."/>
            <person name="Woyke T."/>
            <person name="Schulz-Vogt H."/>
            <person name="Richter M."/>
            <person name="Flood B."/>
            <person name="Bailey J."/>
            <person name="Amann R."/>
            <person name="Mussmann M."/>
        </authorList>
    </citation>
    <scope>NUCLEOTIDE SEQUENCE [LARGE SCALE GENOMIC DNA]</scope>
    <source>
        <strain evidence="2 3">THI036</strain>
    </source>
</reference>
<name>A0A176RZF2_9GAMM</name>
<proteinExistence type="predicted"/>
<accession>A0A176RZF2</accession>
<gene>
    <name evidence="2" type="ORF">THIOM_003055</name>
</gene>
<feature type="signal peptide" evidence="1">
    <location>
        <begin position="1"/>
        <end position="22"/>
    </location>
</feature>
<evidence type="ECO:0000313" key="3">
    <source>
        <dbReference type="Proteomes" id="UP000076962"/>
    </source>
</evidence>
<evidence type="ECO:0000256" key="1">
    <source>
        <dbReference type="SAM" id="SignalP"/>
    </source>
</evidence>
<dbReference type="EMBL" id="LUTY01001811">
    <property type="protein sequence ID" value="OAD21182.1"/>
    <property type="molecule type" value="Genomic_DNA"/>
</dbReference>
<feature type="chain" id="PRO_5008048966" evidence="1">
    <location>
        <begin position="23"/>
        <end position="78"/>
    </location>
</feature>
<keyword evidence="3" id="KW-1185">Reference proteome</keyword>